<comment type="similarity">
    <text evidence="1">Belongs to the LysR transcriptional regulatory family.</text>
</comment>
<dbReference type="GO" id="GO:0043565">
    <property type="term" value="F:sequence-specific DNA binding"/>
    <property type="evidence" value="ECO:0007669"/>
    <property type="project" value="TreeGrafter"/>
</dbReference>
<dbReference type="SUPFAM" id="SSF46785">
    <property type="entry name" value="Winged helix' DNA-binding domain"/>
    <property type="match status" value="1"/>
</dbReference>
<dbReference type="InterPro" id="IPR036388">
    <property type="entry name" value="WH-like_DNA-bd_sf"/>
</dbReference>
<evidence type="ECO:0000313" key="6">
    <source>
        <dbReference type="EMBL" id="PKR57199.1"/>
    </source>
</evidence>
<feature type="domain" description="HTH lysR-type" evidence="5">
    <location>
        <begin position="1"/>
        <end position="58"/>
    </location>
</feature>
<name>A0A2N3L2Z9_9PROT</name>
<dbReference type="InterPro" id="IPR005119">
    <property type="entry name" value="LysR_subst-bd"/>
</dbReference>
<dbReference type="PANTHER" id="PTHR30537">
    <property type="entry name" value="HTH-TYPE TRANSCRIPTIONAL REGULATOR"/>
    <property type="match status" value="1"/>
</dbReference>
<evidence type="ECO:0000256" key="2">
    <source>
        <dbReference type="ARBA" id="ARBA00023015"/>
    </source>
</evidence>
<dbReference type="GO" id="GO:0006351">
    <property type="term" value="P:DNA-templated transcription"/>
    <property type="evidence" value="ECO:0007669"/>
    <property type="project" value="TreeGrafter"/>
</dbReference>
<protein>
    <submittedName>
        <fullName evidence="6">LysR family transcriptional regulator</fullName>
    </submittedName>
</protein>
<keyword evidence="7" id="KW-1185">Reference proteome</keyword>
<keyword evidence="2" id="KW-0805">Transcription regulation</keyword>
<dbReference type="RefSeq" id="WP_101304316.1">
    <property type="nucleotide sequence ID" value="NZ_NXGX01000007.1"/>
</dbReference>
<organism evidence="6 7">
    <name type="scientific">Thalassospira lohafexi</name>
    <dbReference type="NCBI Taxonomy" id="744227"/>
    <lineage>
        <taxon>Bacteria</taxon>
        <taxon>Pseudomonadati</taxon>
        <taxon>Pseudomonadota</taxon>
        <taxon>Alphaproteobacteria</taxon>
        <taxon>Rhodospirillales</taxon>
        <taxon>Thalassospiraceae</taxon>
        <taxon>Thalassospira</taxon>
    </lineage>
</organism>
<proteinExistence type="inferred from homology"/>
<comment type="caution">
    <text evidence="6">The sequence shown here is derived from an EMBL/GenBank/DDBJ whole genome shotgun (WGS) entry which is preliminary data.</text>
</comment>
<dbReference type="AlphaFoldDB" id="A0A2N3L2Z9"/>
<evidence type="ECO:0000259" key="5">
    <source>
        <dbReference type="PROSITE" id="PS50931"/>
    </source>
</evidence>
<dbReference type="Gene3D" id="3.40.190.290">
    <property type="match status" value="1"/>
</dbReference>
<dbReference type="InterPro" id="IPR036390">
    <property type="entry name" value="WH_DNA-bd_sf"/>
</dbReference>
<dbReference type="InterPro" id="IPR058163">
    <property type="entry name" value="LysR-type_TF_proteobact-type"/>
</dbReference>
<dbReference type="SUPFAM" id="SSF53850">
    <property type="entry name" value="Periplasmic binding protein-like II"/>
    <property type="match status" value="1"/>
</dbReference>
<dbReference type="GO" id="GO:0003700">
    <property type="term" value="F:DNA-binding transcription factor activity"/>
    <property type="evidence" value="ECO:0007669"/>
    <property type="project" value="InterPro"/>
</dbReference>
<accession>A0A2N3L2Z9</accession>
<dbReference type="PROSITE" id="PS50931">
    <property type="entry name" value="HTH_LYSR"/>
    <property type="match status" value="1"/>
</dbReference>
<dbReference type="Pfam" id="PF03466">
    <property type="entry name" value="LysR_substrate"/>
    <property type="match status" value="1"/>
</dbReference>
<reference evidence="6 7" key="1">
    <citation type="submission" date="2017-09" db="EMBL/GenBank/DDBJ databases">
        <title>Biodiversity and function of Thalassospira species in the particle-attached aromatic-hydrocarbon-degrading consortia from the surface seawater of the China South Sea.</title>
        <authorList>
            <person name="Dong C."/>
            <person name="Lai Q."/>
            <person name="Shao Z."/>
        </authorList>
    </citation>
    <scope>NUCLEOTIDE SEQUENCE [LARGE SCALE GENOMIC DNA]</scope>
    <source>
        <strain evidence="6 7">139Z-12</strain>
    </source>
</reference>
<dbReference type="Proteomes" id="UP000233332">
    <property type="component" value="Unassembled WGS sequence"/>
</dbReference>
<evidence type="ECO:0000313" key="7">
    <source>
        <dbReference type="Proteomes" id="UP000233332"/>
    </source>
</evidence>
<sequence>MNWNDLRFFVAVAEEGTLSGAARRLSKDHTTVARRIEALETHLGAHLFDRLATGWKLTDAGENLVPVAGRIEEDVLAFERQARGDETAHGVVRISVPPAAGRLLFAPRLAELLRDQRHLEYEIIGSSVVANLARREADVAVRMATPAQSGLIARKLTHLRYGVYAAKGYTERVPEGDWEFCADGSFSFGHYQQAWVWKMLNRQLPVRVRADDSQTVRAFVAAGHGLGLLPRYMADVDDRLERVFDDAPGEISKPVWLVVHPDMRRSPGVRMVMDALIKTTESIPAEFKS</sequence>
<evidence type="ECO:0000256" key="4">
    <source>
        <dbReference type="ARBA" id="ARBA00023163"/>
    </source>
</evidence>
<dbReference type="Gene3D" id="1.10.10.10">
    <property type="entry name" value="Winged helix-like DNA-binding domain superfamily/Winged helix DNA-binding domain"/>
    <property type="match status" value="1"/>
</dbReference>
<dbReference type="PANTHER" id="PTHR30537:SF3">
    <property type="entry name" value="TRANSCRIPTIONAL REGULATORY PROTEIN"/>
    <property type="match status" value="1"/>
</dbReference>
<dbReference type="Pfam" id="PF00126">
    <property type="entry name" value="HTH_1"/>
    <property type="match status" value="1"/>
</dbReference>
<gene>
    <name evidence="6" type="ORF">COO92_17700</name>
</gene>
<evidence type="ECO:0000256" key="1">
    <source>
        <dbReference type="ARBA" id="ARBA00009437"/>
    </source>
</evidence>
<dbReference type="EMBL" id="NXGX01000007">
    <property type="protein sequence ID" value="PKR57199.1"/>
    <property type="molecule type" value="Genomic_DNA"/>
</dbReference>
<evidence type="ECO:0000256" key="3">
    <source>
        <dbReference type="ARBA" id="ARBA00023125"/>
    </source>
</evidence>
<keyword evidence="4" id="KW-0804">Transcription</keyword>
<dbReference type="InterPro" id="IPR000847">
    <property type="entry name" value="LysR_HTH_N"/>
</dbReference>
<keyword evidence="3" id="KW-0238">DNA-binding</keyword>